<keyword evidence="7 9" id="KW-0472">Membrane</keyword>
<evidence type="ECO:0000256" key="3">
    <source>
        <dbReference type="ARBA" id="ARBA00022475"/>
    </source>
</evidence>
<keyword evidence="3" id="KW-1003">Cell membrane</keyword>
<evidence type="ECO:0000256" key="9">
    <source>
        <dbReference type="SAM" id="Phobius"/>
    </source>
</evidence>
<feature type="transmembrane region" description="Helical" evidence="9">
    <location>
        <begin position="263"/>
        <end position="284"/>
    </location>
</feature>
<organism evidence="10 11">
    <name type="scientific">Nocardioides flavus</name>
    <name type="common">ex Wang et al. 2016</name>
    <dbReference type="NCBI Taxonomy" id="2058780"/>
    <lineage>
        <taxon>Bacteria</taxon>
        <taxon>Bacillati</taxon>
        <taxon>Actinomycetota</taxon>
        <taxon>Actinomycetes</taxon>
        <taxon>Propionibacteriales</taxon>
        <taxon>Nocardioidaceae</taxon>
        <taxon>Nocardioides</taxon>
    </lineage>
</organism>
<keyword evidence="11" id="KW-1185">Reference proteome</keyword>
<keyword evidence="5" id="KW-0029">Amino-acid transport</keyword>
<dbReference type="PANTHER" id="PTHR11795:SF442">
    <property type="entry name" value="ABC TRANSPORTER ATP-BINDING PROTEIN"/>
    <property type="match status" value="1"/>
</dbReference>
<evidence type="ECO:0000256" key="7">
    <source>
        <dbReference type="ARBA" id="ARBA00023136"/>
    </source>
</evidence>
<comment type="subcellular location">
    <subcellularLocation>
        <location evidence="1">Cell membrane</location>
        <topology evidence="1">Multi-pass membrane protein</topology>
    </subcellularLocation>
</comment>
<dbReference type="PANTHER" id="PTHR11795">
    <property type="entry name" value="BRANCHED-CHAIN AMINO ACID TRANSPORT SYSTEM PERMEASE PROTEIN LIVH"/>
    <property type="match status" value="1"/>
</dbReference>
<evidence type="ECO:0000256" key="4">
    <source>
        <dbReference type="ARBA" id="ARBA00022692"/>
    </source>
</evidence>
<accession>A0ABQ3HJ63</accession>
<proteinExistence type="inferred from homology"/>
<evidence type="ECO:0000256" key="1">
    <source>
        <dbReference type="ARBA" id="ARBA00004651"/>
    </source>
</evidence>
<dbReference type="Pfam" id="PF02653">
    <property type="entry name" value="BPD_transp_2"/>
    <property type="match status" value="1"/>
</dbReference>
<comment type="caution">
    <text evidence="10">The sequence shown here is derived from an EMBL/GenBank/DDBJ whole genome shotgun (WGS) entry which is preliminary data.</text>
</comment>
<gene>
    <name evidence="10" type="primary">livH</name>
    <name evidence="10" type="ORF">GCM10011376_23220</name>
</gene>
<dbReference type="InterPro" id="IPR052157">
    <property type="entry name" value="BCAA_transport_permease"/>
</dbReference>
<dbReference type="Proteomes" id="UP000597341">
    <property type="component" value="Unassembled WGS sequence"/>
</dbReference>
<evidence type="ECO:0000256" key="6">
    <source>
        <dbReference type="ARBA" id="ARBA00022989"/>
    </source>
</evidence>
<feature type="transmembrane region" description="Helical" evidence="9">
    <location>
        <begin position="34"/>
        <end position="53"/>
    </location>
</feature>
<dbReference type="InterPro" id="IPR001851">
    <property type="entry name" value="ABC_transp_permease"/>
</dbReference>
<keyword evidence="4 9" id="KW-0812">Transmembrane</keyword>
<protein>
    <submittedName>
        <fullName evidence="10">Branched-chain amino acid ABC transporter permease</fullName>
    </submittedName>
</protein>
<feature type="transmembrane region" description="Helical" evidence="9">
    <location>
        <begin position="229"/>
        <end position="256"/>
    </location>
</feature>
<dbReference type="EMBL" id="BNAD01000005">
    <property type="protein sequence ID" value="GHE17712.1"/>
    <property type="molecule type" value="Genomic_DNA"/>
</dbReference>
<feature type="transmembrane region" description="Helical" evidence="9">
    <location>
        <begin position="148"/>
        <end position="165"/>
    </location>
</feature>
<reference evidence="11" key="1">
    <citation type="journal article" date="2019" name="Int. J. Syst. Evol. Microbiol.">
        <title>The Global Catalogue of Microorganisms (GCM) 10K type strain sequencing project: providing services to taxonomists for standard genome sequencing and annotation.</title>
        <authorList>
            <consortium name="The Broad Institute Genomics Platform"/>
            <consortium name="The Broad Institute Genome Sequencing Center for Infectious Disease"/>
            <person name="Wu L."/>
            <person name="Ma J."/>
        </authorList>
    </citation>
    <scope>NUCLEOTIDE SEQUENCE [LARGE SCALE GENOMIC DNA]</scope>
    <source>
        <strain evidence="11">CGMCC 1.12791</strain>
    </source>
</reference>
<evidence type="ECO:0000256" key="8">
    <source>
        <dbReference type="ARBA" id="ARBA00037998"/>
    </source>
</evidence>
<feature type="transmembrane region" description="Helical" evidence="9">
    <location>
        <begin position="101"/>
        <end position="119"/>
    </location>
</feature>
<evidence type="ECO:0000256" key="5">
    <source>
        <dbReference type="ARBA" id="ARBA00022970"/>
    </source>
</evidence>
<sequence length="294" mass="30304">MTTFLLLTVTGLGLAGLYFLVASGLSLIYGLMDVLNFAHAAFLTVGAYASWLVGTELTGVLPVGVVFVVALLAGLVVGTLVAVLMELGLVRRLYGDHVGQVLLTVGLLLAVTALARAVFGSDPVRVVVPDWMNEVTRIGGAAVPNSRLVVIVTAALVFAGLMFFLRRTRYGLVIRAGVENRDMVSALGIDVGRAFTLVFAIGGALASLAGILTGAFFGTITAEQGTSLLIFAFIVVIIGGLGSIPGSALAALAVGLLQQYANYYGAVGMGDLIVVAMLAVVLLVRPQGLLGRVA</sequence>
<comment type="similarity">
    <text evidence="8">Belongs to the binding-protein-dependent transport system permease family. LivHM subfamily.</text>
</comment>
<feature type="transmembrane region" description="Helical" evidence="9">
    <location>
        <begin position="65"/>
        <end position="89"/>
    </location>
</feature>
<dbReference type="RefSeq" id="WP_191279639.1">
    <property type="nucleotide sequence ID" value="NZ_BNAD01000005.1"/>
</dbReference>
<evidence type="ECO:0000313" key="11">
    <source>
        <dbReference type="Proteomes" id="UP000597341"/>
    </source>
</evidence>
<evidence type="ECO:0000256" key="2">
    <source>
        <dbReference type="ARBA" id="ARBA00022448"/>
    </source>
</evidence>
<name>A0ABQ3HJ63_9ACTN</name>
<keyword evidence="2" id="KW-0813">Transport</keyword>
<dbReference type="CDD" id="cd06582">
    <property type="entry name" value="TM_PBP1_LivH_like"/>
    <property type="match status" value="1"/>
</dbReference>
<feature type="transmembrane region" description="Helical" evidence="9">
    <location>
        <begin position="6"/>
        <end position="27"/>
    </location>
</feature>
<evidence type="ECO:0000313" key="10">
    <source>
        <dbReference type="EMBL" id="GHE17712.1"/>
    </source>
</evidence>
<feature type="transmembrane region" description="Helical" evidence="9">
    <location>
        <begin position="194"/>
        <end position="217"/>
    </location>
</feature>
<keyword evidence="6 9" id="KW-1133">Transmembrane helix</keyword>